<name>A0ABS7QHI9_9ACTN</name>
<evidence type="ECO:0000313" key="2">
    <source>
        <dbReference type="EMBL" id="MBY8882423.1"/>
    </source>
</evidence>
<evidence type="ECO:0000313" key="3">
    <source>
        <dbReference type="Proteomes" id="UP000778578"/>
    </source>
</evidence>
<evidence type="ECO:0000256" key="1">
    <source>
        <dbReference type="SAM" id="MobiDB-lite"/>
    </source>
</evidence>
<organism evidence="2 3">
    <name type="scientific">Actinacidiphila acidipaludis</name>
    <dbReference type="NCBI Taxonomy" id="2873382"/>
    <lineage>
        <taxon>Bacteria</taxon>
        <taxon>Bacillati</taxon>
        <taxon>Actinomycetota</taxon>
        <taxon>Actinomycetes</taxon>
        <taxon>Kitasatosporales</taxon>
        <taxon>Streptomycetaceae</taxon>
        <taxon>Actinacidiphila</taxon>
    </lineage>
</organism>
<sequence>MQVFEVTGYSVRSAVITMRHKDTPLRFLLFPMAHVAAPSFYRQVRERLEGCDLVVAEGVHGRSRQVEMLTLAYRLAARRERNGLVEQDYRTLLPPGVPVIAPDVSAGEAIADLKQATRWLYPVLLAAAPVAGAVFALRGPRAFLESESVDEHLPPAPGTGTPTPAGLDDPVDRALLDRRDLRLVDALSRIHTERADEPVTVAVVYGAEHIPAVVAGLLDRHGYRPRDAEWLTVLVA</sequence>
<reference evidence="2 3" key="1">
    <citation type="submission" date="2021-08" db="EMBL/GenBank/DDBJ databases">
        <title>WGS of actinomycetes from Thailand.</title>
        <authorList>
            <person name="Thawai C."/>
        </authorList>
    </citation>
    <scope>NUCLEOTIDE SEQUENCE [LARGE SCALE GENOMIC DNA]</scope>
    <source>
        <strain evidence="2 3">PLK6-54</strain>
    </source>
</reference>
<feature type="compositionally biased region" description="Low complexity" evidence="1">
    <location>
        <begin position="158"/>
        <end position="168"/>
    </location>
</feature>
<proteinExistence type="predicted"/>
<comment type="caution">
    <text evidence="2">The sequence shown here is derived from an EMBL/GenBank/DDBJ whole genome shotgun (WGS) entry which is preliminary data.</text>
</comment>
<keyword evidence="3" id="KW-1185">Reference proteome</keyword>
<gene>
    <name evidence="2" type="ORF">K7862_33010</name>
</gene>
<accession>A0ABS7QHI9</accession>
<protein>
    <submittedName>
        <fullName evidence="2">Uncharacterized protein</fullName>
    </submittedName>
</protein>
<dbReference type="RefSeq" id="WP_222968716.1">
    <property type="nucleotide sequence ID" value="NZ_JAINZZ010000072.1"/>
</dbReference>
<feature type="region of interest" description="Disordered" evidence="1">
    <location>
        <begin position="148"/>
        <end position="170"/>
    </location>
</feature>
<dbReference type="Proteomes" id="UP000778578">
    <property type="component" value="Unassembled WGS sequence"/>
</dbReference>
<dbReference type="EMBL" id="JAINZZ010000072">
    <property type="protein sequence ID" value="MBY8882423.1"/>
    <property type="molecule type" value="Genomic_DNA"/>
</dbReference>